<feature type="domain" description="EamA" evidence="8">
    <location>
        <begin position="198"/>
        <end position="332"/>
    </location>
</feature>
<dbReference type="InterPro" id="IPR000620">
    <property type="entry name" value="EamA_dom"/>
</dbReference>
<dbReference type="Proteomes" id="UP001635816">
    <property type="component" value="Unassembled WGS sequence"/>
</dbReference>
<dbReference type="InterPro" id="IPR037185">
    <property type="entry name" value="EmrE-like"/>
</dbReference>
<feature type="region of interest" description="Disordered" evidence="6">
    <location>
        <begin position="340"/>
        <end position="374"/>
    </location>
</feature>
<feature type="transmembrane region" description="Helical" evidence="7">
    <location>
        <begin position="139"/>
        <end position="159"/>
    </location>
</feature>
<evidence type="ECO:0000256" key="2">
    <source>
        <dbReference type="ARBA" id="ARBA00007362"/>
    </source>
</evidence>
<evidence type="ECO:0000256" key="3">
    <source>
        <dbReference type="ARBA" id="ARBA00022692"/>
    </source>
</evidence>
<dbReference type="InterPro" id="IPR050638">
    <property type="entry name" value="AA-Vitamin_Transporters"/>
</dbReference>
<protein>
    <submittedName>
        <fullName evidence="9">DMT family transporter</fullName>
    </submittedName>
</protein>
<reference evidence="9 10" key="1">
    <citation type="submission" date="2024-12" db="EMBL/GenBank/DDBJ databases">
        <title>The coexistence of Mycolicibacterium septicum and Mycolicibacterium nivoides in clinical samples.</title>
        <authorList>
            <person name="Wang C."/>
            <person name="Feng Y."/>
            <person name="Zong Z."/>
        </authorList>
    </citation>
    <scope>NUCLEOTIDE SEQUENCE [LARGE SCALE GENOMIC DNA]</scope>
    <source>
        <strain evidence="9 10">120309</strain>
    </source>
</reference>
<keyword evidence="4 7" id="KW-1133">Transmembrane helix</keyword>
<feature type="transmembrane region" description="Helical" evidence="7">
    <location>
        <begin position="193"/>
        <end position="214"/>
    </location>
</feature>
<proteinExistence type="inferred from homology"/>
<feature type="transmembrane region" description="Helical" evidence="7">
    <location>
        <begin position="49"/>
        <end position="68"/>
    </location>
</feature>
<evidence type="ECO:0000256" key="7">
    <source>
        <dbReference type="SAM" id="Phobius"/>
    </source>
</evidence>
<evidence type="ECO:0000313" key="9">
    <source>
        <dbReference type="EMBL" id="MFN6543708.1"/>
    </source>
</evidence>
<keyword evidence="10" id="KW-1185">Reference proteome</keyword>
<sequence>MQAREHHMSHGYIHRKEDYAWWGRTSPGSEGRRSIDTPSPTAGKPRSGLILGALLLLGTLWGSAFPLIKVAAPAFGPVGTTHIRLAVAAVALALIAAVRRDLWRGGRQRFGAFALLAALNVAIPLTLVATAIVGLNASMAAILNATTPAFTILVAAAWLGQRITWSRTLGVAAGVFGVVVLLGGAPLPPDTGTALAAAASLTAALSYALGGTYARRAFPDTAPMTLALGQQVAATLLLIPVTVGATWAAAPPGPVTAAAITAVAVLGLGATAGGYLLYFWIIRHAGPVAASTVTLLVPVAGVGLGVGWLGEPLTPALLLGLLIISTGVVLLTFDKPRTTRTPAGLPAAPRLPQQSDIHRHPSSADPKTKPRNVK</sequence>
<evidence type="ECO:0000313" key="10">
    <source>
        <dbReference type="Proteomes" id="UP001635816"/>
    </source>
</evidence>
<accession>A0ABW9L6X7</accession>
<evidence type="ECO:0000256" key="4">
    <source>
        <dbReference type="ARBA" id="ARBA00022989"/>
    </source>
</evidence>
<dbReference type="Pfam" id="PF00892">
    <property type="entry name" value="EamA"/>
    <property type="match status" value="2"/>
</dbReference>
<organism evidence="9 10">
    <name type="scientific">Mycolicibacterium nivoides</name>
    <dbReference type="NCBI Taxonomy" id="2487344"/>
    <lineage>
        <taxon>Bacteria</taxon>
        <taxon>Bacillati</taxon>
        <taxon>Actinomycetota</taxon>
        <taxon>Actinomycetes</taxon>
        <taxon>Mycobacteriales</taxon>
        <taxon>Mycobacteriaceae</taxon>
        <taxon>Mycolicibacterium</taxon>
    </lineage>
</organism>
<evidence type="ECO:0000256" key="6">
    <source>
        <dbReference type="SAM" id="MobiDB-lite"/>
    </source>
</evidence>
<comment type="subcellular location">
    <subcellularLocation>
        <location evidence="1">Membrane</location>
        <topology evidence="1">Multi-pass membrane protein</topology>
    </subcellularLocation>
</comment>
<feature type="domain" description="EamA" evidence="8">
    <location>
        <begin position="53"/>
        <end position="182"/>
    </location>
</feature>
<evidence type="ECO:0000259" key="8">
    <source>
        <dbReference type="Pfam" id="PF00892"/>
    </source>
</evidence>
<dbReference type="EMBL" id="JBKBDD010000003">
    <property type="protein sequence ID" value="MFN6543708.1"/>
    <property type="molecule type" value="Genomic_DNA"/>
</dbReference>
<feature type="transmembrane region" description="Helical" evidence="7">
    <location>
        <begin position="316"/>
        <end position="333"/>
    </location>
</feature>
<evidence type="ECO:0000256" key="1">
    <source>
        <dbReference type="ARBA" id="ARBA00004141"/>
    </source>
</evidence>
<gene>
    <name evidence="9" type="ORF">ACK4CT_10995</name>
</gene>
<dbReference type="PANTHER" id="PTHR32322">
    <property type="entry name" value="INNER MEMBRANE TRANSPORTER"/>
    <property type="match status" value="1"/>
</dbReference>
<feature type="transmembrane region" description="Helical" evidence="7">
    <location>
        <begin position="74"/>
        <end position="98"/>
    </location>
</feature>
<feature type="transmembrane region" description="Helical" evidence="7">
    <location>
        <begin position="168"/>
        <end position="187"/>
    </location>
</feature>
<dbReference type="RefSeq" id="WP_409543171.1">
    <property type="nucleotide sequence ID" value="NZ_JBKBDD010000003.1"/>
</dbReference>
<keyword evidence="5 7" id="KW-0472">Membrane</keyword>
<dbReference type="PANTHER" id="PTHR32322:SF2">
    <property type="entry name" value="EAMA DOMAIN-CONTAINING PROTEIN"/>
    <property type="match status" value="1"/>
</dbReference>
<feature type="transmembrane region" description="Helical" evidence="7">
    <location>
        <begin position="110"/>
        <end position="133"/>
    </location>
</feature>
<comment type="caution">
    <text evidence="9">The sequence shown here is derived from an EMBL/GenBank/DDBJ whole genome shotgun (WGS) entry which is preliminary data.</text>
</comment>
<comment type="similarity">
    <text evidence="2">Belongs to the EamA transporter family.</text>
</comment>
<evidence type="ECO:0000256" key="5">
    <source>
        <dbReference type="ARBA" id="ARBA00023136"/>
    </source>
</evidence>
<name>A0ABW9L6X7_9MYCO</name>
<feature type="transmembrane region" description="Helical" evidence="7">
    <location>
        <begin position="288"/>
        <end position="310"/>
    </location>
</feature>
<dbReference type="SUPFAM" id="SSF103481">
    <property type="entry name" value="Multidrug resistance efflux transporter EmrE"/>
    <property type="match status" value="2"/>
</dbReference>
<feature type="transmembrane region" description="Helical" evidence="7">
    <location>
        <begin position="226"/>
        <end position="250"/>
    </location>
</feature>
<keyword evidence="3 7" id="KW-0812">Transmembrane</keyword>
<feature type="transmembrane region" description="Helical" evidence="7">
    <location>
        <begin position="256"/>
        <end position="281"/>
    </location>
</feature>